<sequence length="84" mass="9715">MLFQVVLDIIVFLIKYVVRVLFALAAVPFGVFMLLNKMFPVFSHELDFWFWSVFSILTIIAFFLLWKPILWIMGALSVLGAGNE</sequence>
<protein>
    <submittedName>
        <fullName evidence="2">Uncharacterized protein</fullName>
    </submittedName>
</protein>
<dbReference type="Proteomes" id="UP000183658">
    <property type="component" value="Unassembled WGS sequence"/>
</dbReference>
<keyword evidence="3" id="KW-1185">Reference proteome</keyword>
<accession>A0A1H9I2C2</accession>
<name>A0A1H9I2C2_FLAFI</name>
<keyword evidence="1" id="KW-0472">Membrane</keyword>
<proteinExistence type="predicted"/>
<feature type="transmembrane region" description="Helical" evidence="1">
    <location>
        <begin position="48"/>
        <end position="66"/>
    </location>
</feature>
<organism evidence="2 3">
    <name type="scientific">Flavobacterium frigoris</name>
    <dbReference type="NCBI Taxonomy" id="229204"/>
    <lineage>
        <taxon>Bacteria</taxon>
        <taxon>Pseudomonadati</taxon>
        <taxon>Bacteroidota</taxon>
        <taxon>Flavobacteriia</taxon>
        <taxon>Flavobacteriales</taxon>
        <taxon>Flavobacteriaceae</taxon>
        <taxon>Flavobacterium</taxon>
    </lineage>
</organism>
<gene>
    <name evidence="2" type="ORF">SAMN05444355_103337</name>
</gene>
<dbReference type="EMBL" id="FOFZ01000003">
    <property type="protein sequence ID" value="SEQ68683.1"/>
    <property type="molecule type" value="Genomic_DNA"/>
</dbReference>
<keyword evidence="1" id="KW-1133">Transmembrane helix</keyword>
<evidence type="ECO:0000313" key="2">
    <source>
        <dbReference type="EMBL" id="SEQ68683.1"/>
    </source>
</evidence>
<keyword evidence="1" id="KW-0812">Transmembrane</keyword>
<feature type="transmembrane region" description="Helical" evidence="1">
    <location>
        <begin position="12"/>
        <end position="36"/>
    </location>
</feature>
<dbReference type="OrthoDB" id="1365126at2"/>
<dbReference type="RefSeq" id="WP_074722669.1">
    <property type="nucleotide sequence ID" value="NZ_CBCRVS010000012.1"/>
</dbReference>
<reference evidence="3" key="1">
    <citation type="submission" date="2016-10" db="EMBL/GenBank/DDBJ databases">
        <authorList>
            <person name="Varghese N."/>
            <person name="Submissions S."/>
        </authorList>
    </citation>
    <scope>NUCLEOTIDE SEQUENCE [LARGE SCALE GENOMIC DNA]</scope>
    <source>
        <strain evidence="3">DSM 15719</strain>
    </source>
</reference>
<evidence type="ECO:0000313" key="3">
    <source>
        <dbReference type="Proteomes" id="UP000183658"/>
    </source>
</evidence>
<dbReference type="AlphaFoldDB" id="A0A1H9I2C2"/>
<evidence type="ECO:0000256" key="1">
    <source>
        <dbReference type="SAM" id="Phobius"/>
    </source>
</evidence>